<sequence length="222" mass="24242">MSPDPDTLAETSADAGGTALATVVRALAAVRPAAKPFHPRGTVLRGLLTRHGGAEPSGVPWLDEAGEDEVLVRLSRAVGLPRPLPDIFGLALRVPGARDGRPSDLLLATTGQAVPTRFLLTWHREGHQRVFTSLLPYRSATGPVVLGARRTSDEHYELAWARPTGDWTVFGRLTLDEEPGDDEPVSFDPVEHPLPGLDNYDWVRRLRRPSYLVARRSSGRPE</sequence>
<dbReference type="SUPFAM" id="SSF56634">
    <property type="entry name" value="Heme-dependent catalase-like"/>
    <property type="match status" value="1"/>
</dbReference>
<dbReference type="InterPro" id="IPR020835">
    <property type="entry name" value="Catalase_sf"/>
</dbReference>
<accession>A0ABU2BY55</accession>
<evidence type="ECO:0000313" key="2">
    <source>
        <dbReference type="Proteomes" id="UP001183648"/>
    </source>
</evidence>
<gene>
    <name evidence="1" type="ORF">J2S63_002879</name>
</gene>
<evidence type="ECO:0000313" key="1">
    <source>
        <dbReference type="EMBL" id="MDR7363326.1"/>
    </source>
</evidence>
<name>A0ABU2BY55_9ACTN</name>
<dbReference type="EMBL" id="JAVDYG010000001">
    <property type="protein sequence ID" value="MDR7363326.1"/>
    <property type="molecule type" value="Genomic_DNA"/>
</dbReference>
<dbReference type="Proteomes" id="UP001183648">
    <property type="component" value="Unassembled WGS sequence"/>
</dbReference>
<keyword evidence="2" id="KW-1185">Reference proteome</keyword>
<comment type="caution">
    <text evidence="1">The sequence shown here is derived from an EMBL/GenBank/DDBJ whole genome shotgun (WGS) entry which is preliminary data.</text>
</comment>
<evidence type="ECO:0008006" key="3">
    <source>
        <dbReference type="Google" id="ProtNLM"/>
    </source>
</evidence>
<organism evidence="1 2">
    <name type="scientific">Nocardioides marmoribigeumensis</name>
    <dbReference type="NCBI Taxonomy" id="433649"/>
    <lineage>
        <taxon>Bacteria</taxon>
        <taxon>Bacillati</taxon>
        <taxon>Actinomycetota</taxon>
        <taxon>Actinomycetes</taxon>
        <taxon>Propionibacteriales</taxon>
        <taxon>Nocardioidaceae</taxon>
        <taxon>Nocardioides</taxon>
    </lineage>
</organism>
<dbReference type="RefSeq" id="WP_310303607.1">
    <property type="nucleotide sequence ID" value="NZ_BAAAPS010000003.1"/>
</dbReference>
<reference evidence="1 2" key="1">
    <citation type="submission" date="2023-07" db="EMBL/GenBank/DDBJ databases">
        <title>Sequencing the genomes of 1000 actinobacteria strains.</title>
        <authorList>
            <person name="Klenk H.-P."/>
        </authorList>
    </citation>
    <scope>NUCLEOTIDE SEQUENCE [LARGE SCALE GENOMIC DNA]</scope>
    <source>
        <strain evidence="1 2">DSM 19426</strain>
    </source>
</reference>
<protein>
    <recommendedName>
        <fullName evidence="3">Phosphodiesterase</fullName>
    </recommendedName>
</protein>
<proteinExistence type="predicted"/>